<gene>
    <name evidence="6" type="ORF">GTP38_24400</name>
</gene>
<dbReference type="EMBL" id="WWCO01000031">
    <property type="protein sequence ID" value="MYM37471.1"/>
    <property type="molecule type" value="Genomic_DNA"/>
</dbReference>
<keyword evidence="1" id="KW-0805">Transcription regulation</keyword>
<keyword evidence="7" id="KW-1185">Reference proteome</keyword>
<dbReference type="InterPro" id="IPR011006">
    <property type="entry name" value="CheY-like_superfamily"/>
</dbReference>
<organism evidence="6 7">
    <name type="scientific">Duganella lactea</name>
    <dbReference type="NCBI Taxonomy" id="2692173"/>
    <lineage>
        <taxon>Bacteria</taxon>
        <taxon>Pseudomonadati</taxon>
        <taxon>Pseudomonadota</taxon>
        <taxon>Betaproteobacteria</taxon>
        <taxon>Burkholderiales</taxon>
        <taxon>Oxalobacteraceae</taxon>
        <taxon>Telluria group</taxon>
        <taxon>Duganella</taxon>
    </lineage>
</organism>
<dbReference type="Pfam" id="PF00072">
    <property type="entry name" value="Response_reg"/>
    <property type="match status" value="1"/>
</dbReference>
<evidence type="ECO:0000259" key="5">
    <source>
        <dbReference type="PROSITE" id="PS50110"/>
    </source>
</evidence>
<feature type="domain" description="Response regulatory" evidence="5">
    <location>
        <begin position="1"/>
        <end position="57"/>
    </location>
</feature>
<dbReference type="PROSITE" id="PS50110">
    <property type="entry name" value="RESPONSE_REGULATORY"/>
    <property type="match status" value="1"/>
</dbReference>
<comment type="caution">
    <text evidence="6">The sequence shown here is derived from an EMBL/GenBank/DDBJ whole genome shotgun (WGS) entry which is preliminary data.</text>
</comment>
<dbReference type="InterPro" id="IPR039420">
    <property type="entry name" value="WalR-like"/>
</dbReference>
<reference evidence="6 7" key="1">
    <citation type="submission" date="2019-12" db="EMBL/GenBank/DDBJ databases">
        <title>Novel species isolated from a subtropical stream in China.</title>
        <authorList>
            <person name="Lu H."/>
        </authorList>
    </citation>
    <scope>NUCLEOTIDE SEQUENCE [LARGE SCALE GENOMIC DNA]</scope>
    <source>
        <strain evidence="6 7">FT94W</strain>
    </source>
</reference>
<keyword evidence="2" id="KW-0238">DNA-binding</keyword>
<dbReference type="PANTHER" id="PTHR43214:SF41">
    <property type="entry name" value="NITRATE_NITRITE RESPONSE REGULATOR PROTEIN NARP"/>
    <property type="match status" value="1"/>
</dbReference>
<evidence type="ECO:0000256" key="3">
    <source>
        <dbReference type="ARBA" id="ARBA00023163"/>
    </source>
</evidence>
<accession>A0ABW9VEL7</accession>
<dbReference type="SUPFAM" id="SSF52172">
    <property type="entry name" value="CheY-like"/>
    <property type="match status" value="1"/>
</dbReference>
<evidence type="ECO:0000313" key="7">
    <source>
        <dbReference type="Proteomes" id="UP000449678"/>
    </source>
</evidence>
<dbReference type="Gene3D" id="3.40.50.2300">
    <property type="match status" value="1"/>
</dbReference>
<evidence type="ECO:0000256" key="4">
    <source>
        <dbReference type="PROSITE-ProRule" id="PRU00169"/>
    </source>
</evidence>
<evidence type="ECO:0000256" key="2">
    <source>
        <dbReference type="ARBA" id="ARBA00023125"/>
    </source>
</evidence>
<evidence type="ECO:0000313" key="6">
    <source>
        <dbReference type="EMBL" id="MYM37471.1"/>
    </source>
</evidence>
<proteinExistence type="predicted"/>
<dbReference type="PANTHER" id="PTHR43214">
    <property type="entry name" value="TWO-COMPONENT RESPONSE REGULATOR"/>
    <property type="match status" value="1"/>
</dbReference>
<sequence>MDAIRKLKQAAPDMQILVVSHHDERVYAERAVRAGARGYVMKTIAAKLIGRAIQTVRDGKVWLSESLKDELVNRIADGDAVRAGDELRALSDREMSVFRLIGQGLKKGGIARTCKKFCVCGAGF</sequence>
<comment type="caution">
    <text evidence="4">Lacks conserved residue(s) required for the propagation of feature annotation.</text>
</comment>
<dbReference type="InterPro" id="IPR001789">
    <property type="entry name" value="Sig_transdc_resp-reg_receiver"/>
</dbReference>
<protein>
    <submittedName>
        <fullName evidence="6">Response regulator</fullName>
    </submittedName>
</protein>
<evidence type="ECO:0000256" key="1">
    <source>
        <dbReference type="ARBA" id="ARBA00023015"/>
    </source>
</evidence>
<keyword evidence="3" id="KW-0804">Transcription</keyword>
<dbReference type="Proteomes" id="UP000449678">
    <property type="component" value="Unassembled WGS sequence"/>
</dbReference>
<name>A0ABW9VEL7_9BURK</name>